<reference evidence="2" key="1">
    <citation type="journal article" date="2014" name="Biotechnol. Biofuels">
        <title>Comparison of single-molecule sequencing and hybrid approaches for finishing the genome of Clostridium autoethanogenum and analysis of CRISPR systems in industrial relevant Clostridia.</title>
        <authorList>
            <person name="Brown S.D."/>
            <person name="Nagaraju S."/>
            <person name="Utturkar S."/>
            <person name="De Tissera S."/>
            <person name="Segovia S."/>
            <person name="Mitchell W."/>
            <person name="Land M.L."/>
            <person name="Dassanayake A."/>
            <person name="Kopke M."/>
        </authorList>
    </citation>
    <scope>NUCLEOTIDE SEQUENCE [LARGE SCALE GENOMIC DNA]</scope>
    <source>
        <strain evidence="2">DSM 10061</strain>
    </source>
</reference>
<keyword evidence="2" id="KW-1185">Reference proteome</keyword>
<gene>
    <name evidence="1" type="ORF">CAETHG_04265</name>
</gene>
<organism evidence="1 2">
    <name type="scientific">Clostridium autoethanogenum DSM 10061</name>
    <dbReference type="NCBI Taxonomy" id="1341692"/>
    <lineage>
        <taxon>Bacteria</taxon>
        <taxon>Bacillati</taxon>
        <taxon>Bacillota</taxon>
        <taxon>Clostridia</taxon>
        <taxon>Eubacteriales</taxon>
        <taxon>Clostridiaceae</taxon>
        <taxon>Clostridium</taxon>
    </lineage>
</organism>
<protein>
    <recommendedName>
        <fullName evidence="3">S-adenosylhomocysteine deaminase</fullName>
    </recommendedName>
</protein>
<accession>A0ABY4TSW9</accession>
<dbReference type="Proteomes" id="UP000017590">
    <property type="component" value="Chromosome"/>
</dbReference>
<dbReference type="RefSeq" id="WP_029170214.1">
    <property type="nucleotide sequence ID" value="NC_022592.1"/>
</dbReference>
<evidence type="ECO:0000313" key="1">
    <source>
        <dbReference type="EMBL" id="URS74473.1"/>
    </source>
</evidence>
<name>A0ABY4TSW9_9CLOT</name>
<dbReference type="SUPFAM" id="SSF51338">
    <property type="entry name" value="Composite domain of metallo-dependent hydrolases"/>
    <property type="match status" value="1"/>
</dbReference>
<dbReference type="EMBL" id="CP006763">
    <property type="protein sequence ID" value="URS74473.1"/>
    <property type="molecule type" value="Genomic_DNA"/>
</dbReference>
<proteinExistence type="predicted"/>
<evidence type="ECO:0008006" key="3">
    <source>
        <dbReference type="Google" id="ProtNLM"/>
    </source>
</evidence>
<dbReference type="Gene3D" id="2.30.40.10">
    <property type="entry name" value="Urease, subunit C, domain 1"/>
    <property type="match status" value="1"/>
</dbReference>
<dbReference type="InterPro" id="IPR011059">
    <property type="entry name" value="Metal-dep_hydrolase_composite"/>
</dbReference>
<sequence length="60" mass="6687">MKLVVTFNTKDEILENVDILVEGPKITSIGKELSVPDKTELIDCTNLVALPGFVNIHHHF</sequence>
<evidence type="ECO:0000313" key="2">
    <source>
        <dbReference type="Proteomes" id="UP000017590"/>
    </source>
</evidence>